<evidence type="ECO:0000313" key="2">
    <source>
        <dbReference type="EMBL" id="EFH40091.1"/>
    </source>
</evidence>
<reference evidence="3" key="1">
    <citation type="journal article" date="2011" name="Nat. Genet.">
        <title>The Arabidopsis lyrata genome sequence and the basis of rapid genome size change.</title>
        <authorList>
            <person name="Hu T.T."/>
            <person name="Pattyn P."/>
            <person name="Bakker E.G."/>
            <person name="Cao J."/>
            <person name="Cheng J.-F."/>
            <person name="Clark R.M."/>
            <person name="Fahlgren N."/>
            <person name="Fawcett J.A."/>
            <person name="Grimwood J."/>
            <person name="Gundlach H."/>
            <person name="Haberer G."/>
            <person name="Hollister J.D."/>
            <person name="Ossowski S."/>
            <person name="Ottilar R.P."/>
            <person name="Salamov A.A."/>
            <person name="Schneeberger K."/>
            <person name="Spannagl M."/>
            <person name="Wang X."/>
            <person name="Yang L."/>
            <person name="Nasrallah M.E."/>
            <person name="Bergelson J."/>
            <person name="Carrington J.C."/>
            <person name="Gaut B.S."/>
            <person name="Schmutz J."/>
            <person name="Mayer K.F.X."/>
            <person name="Van de Peer Y."/>
            <person name="Grigoriev I.V."/>
            <person name="Nordborg M."/>
            <person name="Weigel D."/>
            <person name="Guo Y.-L."/>
        </authorList>
    </citation>
    <scope>NUCLEOTIDE SEQUENCE [LARGE SCALE GENOMIC DNA]</scope>
    <source>
        <strain evidence="3">cv. MN47</strain>
    </source>
</reference>
<dbReference type="HOGENOM" id="CLU_2457858_0_0_1"/>
<name>D7MUU5_ARALL</name>
<dbReference type="EMBL" id="GL348720">
    <property type="protein sequence ID" value="EFH40091.1"/>
    <property type="molecule type" value="Genomic_DNA"/>
</dbReference>
<dbReference type="Proteomes" id="UP000008694">
    <property type="component" value="Unassembled WGS sequence"/>
</dbReference>
<sequence length="89" mass="10761">MQARCRQKMQARCMQKMQAEDPVDEMWMRSAGFEATETEKERNGYLLSSRLMRLRSPDLLRQRQRRRRRETAVEKNGGGERRRKRETES</sequence>
<dbReference type="Gramene" id="Al_scaffold_0008_948">
    <property type="protein sequence ID" value="Al_scaffold_0008_948"/>
    <property type="gene ID" value="Al_scaffold_0008_948"/>
</dbReference>
<accession>D7MUU5</accession>
<feature type="compositionally biased region" description="Basic and acidic residues" evidence="1">
    <location>
        <begin position="70"/>
        <end position="89"/>
    </location>
</feature>
<gene>
    <name evidence="2" type="ORF">ARALYDRAFT_684128</name>
</gene>
<evidence type="ECO:0000313" key="3">
    <source>
        <dbReference type="Proteomes" id="UP000008694"/>
    </source>
</evidence>
<proteinExistence type="predicted"/>
<feature type="region of interest" description="Disordered" evidence="1">
    <location>
        <begin position="57"/>
        <end position="89"/>
    </location>
</feature>
<evidence type="ECO:0000256" key="1">
    <source>
        <dbReference type="SAM" id="MobiDB-lite"/>
    </source>
</evidence>
<protein>
    <submittedName>
        <fullName evidence="2">Predicted protein</fullName>
    </submittedName>
</protein>
<keyword evidence="3" id="KW-1185">Reference proteome</keyword>
<dbReference type="AlphaFoldDB" id="D7MUU5"/>
<organism evidence="3">
    <name type="scientific">Arabidopsis lyrata subsp. lyrata</name>
    <name type="common">Lyre-leaved rock-cress</name>
    <dbReference type="NCBI Taxonomy" id="81972"/>
    <lineage>
        <taxon>Eukaryota</taxon>
        <taxon>Viridiplantae</taxon>
        <taxon>Streptophyta</taxon>
        <taxon>Embryophyta</taxon>
        <taxon>Tracheophyta</taxon>
        <taxon>Spermatophyta</taxon>
        <taxon>Magnoliopsida</taxon>
        <taxon>eudicotyledons</taxon>
        <taxon>Gunneridae</taxon>
        <taxon>Pentapetalae</taxon>
        <taxon>rosids</taxon>
        <taxon>malvids</taxon>
        <taxon>Brassicales</taxon>
        <taxon>Brassicaceae</taxon>
        <taxon>Camelineae</taxon>
        <taxon>Arabidopsis</taxon>
    </lineage>
</organism>